<name>A0A8K0TRD4_9PEZI</name>
<protein>
    <submittedName>
        <fullName evidence="2">Uncharacterized protein</fullName>
    </submittedName>
</protein>
<dbReference type="OrthoDB" id="10541000at2759"/>
<feature type="compositionally biased region" description="Acidic residues" evidence="1">
    <location>
        <begin position="306"/>
        <end position="331"/>
    </location>
</feature>
<feature type="compositionally biased region" description="Basic residues" evidence="1">
    <location>
        <begin position="392"/>
        <end position="401"/>
    </location>
</feature>
<evidence type="ECO:0000256" key="1">
    <source>
        <dbReference type="SAM" id="MobiDB-lite"/>
    </source>
</evidence>
<sequence>MCFEHVAWCEFCHFERHITWQRCPQWRRTFEEDVIYTGVFSFPPIPKPEECPRRRRYVLVPVRPGSCPIGPPPAFVREERLRRRAYLRNFGYPDDTDEEDEDDEDLPFGIRGSPINGCVGYEVRARLMHGPEWRRNWTHRNLRARMGLPPCEVTIDPNPPQKPLVELPLPKSDLEVLAEGEQPSRPRTTALNEVAPRPGGIRWTHRLKYPPHSRQAMFYEADSDGASVDTDTSVDFEAISLGTDSEASPVPAPLSPQPQRRRRGVAVTGGRENLDLNNLLIPRLAMPRQRVIPPMLGQETQPVEEQTAEEAEDPADEETQAEEDAPSEEEQPFQRPRSYSPRLYWGVPRGLMRRRYAEEEAAIIADIKAKGGVPFEPTYAPEPPAQPIPIRNPRKRTRKPLPKHDFSD</sequence>
<evidence type="ECO:0000313" key="3">
    <source>
        <dbReference type="Proteomes" id="UP000813385"/>
    </source>
</evidence>
<proteinExistence type="predicted"/>
<dbReference type="EMBL" id="JAGPXD010000001">
    <property type="protein sequence ID" value="KAH7374909.1"/>
    <property type="molecule type" value="Genomic_DNA"/>
</dbReference>
<evidence type="ECO:0000313" key="2">
    <source>
        <dbReference type="EMBL" id="KAH7374909.1"/>
    </source>
</evidence>
<comment type="caution">
    <text evidence="2">The sequence shown here is derived from an EMBL/GenBank/DDBJ whole genome shotgun (WGS) entry which is preliminary data.</text>
</comment>
<gene>
    <name evidence="2" type="ORF">B0T11DRAFT_313624</name>
</gene>
<organism evidence="2 3">
    <name type="scientific">Plectosphaerella cucumerina</name>
    <dbReference type="NCBI Taxonomy" id="40658"/>
    <lineage>
        <taxon>Eukaryota</taxon>
        <taxon>Fungi</taxon>
        <taxon>Dikarya</taxon>
        <taxon>Ascomycota</taxon>
        <taxon>Pezizomycotina</taxon>
        <taxon>Sordariomycetes</taxon>
        <taxon>Hypocreomycetidae</taxon>
        <taxon>Glomerellales</taxon>
        <taxon>Plectosphaerellaceae</taxon>
        <taxon>Plectosphaerella</taxon>
    </lineage>
</organism>
<dbReference type="Proteomes" id="UP000813385">
    <property type="component" value="Unassembled WGS sequence"/>
</dbReference>
<dbReference type="AlphaFoldDB" id="A0A8K0TRD4"/>
<feature type="region of interest" description="Disordered" evidence="1">
    <location>
        <begin position="241"/>
        <end position="269"/>
    </location>
</feature>
<accession>A0A8K0TRD4</accession>
<feature type="region of interest" description="Disordered" evidence="1">
    <location>
        <begin position="293"/>
        <end position="344"/>
    </location>
</feature>
<feature type="region of interest" description="Disordered" evidence="1">
    <location>
        <begin position="369"/>
        <end position="408"/>
    </location>
</feature>
<reference evidence="2" key="1">
    <citation type="journal article" date="2021" name="Nat. Commun.">
        <title>Genetic determinants of endophytism in the Arabidopsis root mycobiome.</title>
        <authorList>
            <person name="Mesny F."/>
            <person name="Miyauchi S."/>
            <person name="Thiergart T."/>
            <person name="Pickel B."/>
            <person name="Atanasova L."/>
            <person name="Karlsson M."/>
            <person name="Huettel B."/>
            <person name="Barry K.W."/>
            <person name="Haridas S."/>
            <person name="Chen C."/>
            <person name="Bauer D."/>
            <person name="Andreopoulos W."/>
            <person name="Pangilinan J."/>
            <person name="LaButti K."/>
            <person name="Riley R."/>
            <person name="Lipzen A."/>
            <person name="Clum A."/>
            <person name="Drula E."/>
            <person name="Henrissat B."/>
            <person name="Kohler A."/>
            <person name="Grigoriev I.V."/>
            <person name="Martin F.M."/>
            <person name="Hacquard S."/>
        </authorList>
    </citation>
    <scope>NUCLEOTIDE SEQUENCE</scope>
    <source>
        <strain evidence="2">MPI-CAGE-AT-0016</strain>
    </source>
</reference>
<keyword evidence="3" id="KW-1185">Reference proteome</keyword>